<dbReference type="HAMAP" id="MF_01270">
    <property type="entry name" value="AnhMurNAc_kinase"/>
    <property type="match status" value="1"/>
</dbReference>
<keyword evidence="1" id="KW-0547">Nucleotide-binding</keyword>
<dbReference type="Gene3D" id="3.30.420.40">
    <property type="match status" value="2"/>
</dbReference>
<evidence type="ECO:0000313" key="2">
    <source>
        <dbReference type="EMBL" id="KKO20073.1"/>
    </source>
</evidence>
<keyword evidence="1 2" id="KW-0418">Kinase</keyword>
<dbReference type="CDD" id="cd24050">
    <property type="entry name" value="ASKHA_NBD_ANMK"/>
    <property type="match status" value="1"/>
</dbReference>
<keyword evidence="1" id="KW-0119">Carbohydrate metabolism</keyword>
<accession>A0A0M2UVI9</accession>
<dbReference type="Proteomes" id="UP000034954">
    <property type="component" value="Unassembled WGS sequence"/>
</dbReference>
<evidence type="ECO:0000256" key="1">
    <source>
        <dbReference type="HAMAP-Rule" id="MF_01270"/>
    </source>
</evidence>
<dbReference type="EMBL" id="LAQJ01000128">
    <property type="protein sequence ID" value="KKO20073.1"/>
    <property type="molecule type" value="Genomic_DNA"/>
</dbReference>
<dbReference type="GO" id="GO:0016773">
    <property type="term" value="F:phosphotransferase activity, alcohol group as acceptor"/>
    <property type="evidence" value="ECO:0007669"/>
    <property type="project" value="UniProtKB-UniRule"/>
</dbReference>
<dbReference type="UniPathway" id="UPA00544"/>
<dbReference type="PATRIC" id="fig|380242.3.peg.1485"/>
<dbReference type="GO" id="GO:0005524">
    <property type="term" value="F:ATP binding"/>
    <property type="evidence" value="ECO:0007669"/>
    <property type="project" value="UniProtKB-UniRule"/>
</dbReference>
<comment type="pathway">
    <text evidence="1">Amino-sugar metabolism; 1,6-anhydro-N-acetylmuramate degradation.</text>
</comment>
<organism evidence="2 3">
    <name type="scientific">Candidatus Brocadia fulgida</name>
    <dbReference type="NCBI Taxonomy" id="380242"/>
    <lineage>
        <taxon>Bacteria</taxon>
        <taxon>Pseudomonadati</taxon>
        <taxon>Planctomycetota</taxon>
        <taxon>Candidatus Brocadiia</taxon>
        <taxon>Candidatus Brocadiales</taxon>
        <taxon>Candidatus Brocadiaceae</taxon>
        <taxon>Candidatus Brocadia</taxon>
    </lineage>
</organism>
<name>A0A0M2UVI9_9BACT</name>
<dbReference type="NCBIfam" id="NF007142">
    <property type="entry name" value="PRK09585.2-1"/>
    <property type="match status" value="1"/>
</dbReference>
<keyword evidence="1" id="KW-0067">ATP-binding</keyword>
<sequence length="413" mass="44163">MAATTGNKFLRVLQKNTRKVIGLMSGTSADGIDACLVEISGNGIHTKTHILAFETYPYDEGTRIAIFEACNLAAGTVDKICRLNFHLGKLFADAAKSIARKAHVPIADVDLVGSHGQTICHLPGNQATQKTYIGEKEGGDFLNLPSTLQIGEPSVIAQETGIITVADFRPRDMAAGGQGAPLVPYTDFILFRDKEKGRVLQNIGGIANVTFLPRNCAVHEVIAFDTGPGNMMIDRVAELITNNDHHFDEDGKFAAQGKVHDGLLSSLLAHPYLSRPPPKSTGREEFGVPFTDNLYKDALRSGIEGADILATATAFTARTIADSYRQWILPKHCVSEIIISGGGARNATLMKFLIQYLPPSTKIDSIDVFGIASNAKEALAFAILANETISGNPNNLPSVTGASEAVVLGKIIP</sequence>
<keyword evidence="3" id="KW-1185">Reference proteome</keyword>
<dbReference type="Pfam" id="PF03702">
    <property type="entry name" value="AnmK"/>
    <property type="match status" value="1"/>
</dbReference>
<dbReference type="PANTHER" id="PTHR30605">
    <property type="entry name" value="ANHYDRO-N-ACETYLMURAMIC ACID KINASE"/>
    <property type="match status" value="1"/>
</dbReference>
<comment type="caution">
    <text evidence="2">The sequence shown here is derived from an EMBL/GenBank/DDBJ whole genome shotgun (WGS) entry which is preliminary data.</text>
</comment>
<dbReference type="NCBIfam" id="NF007148">
    <property type="entry name" value="PRK09585.3-2"/>
    <property type="match status" value="1"/>
</dbReference>
<dbReference type="SUPFAM" id="SSF53067">
    <property type="entry name" value="Actin-like ATPase domain"/>
    <property type="match status" value="1"/>
</dbReference>
<dbReference type="GO" id="GO:0009254">
    <property type="term" value="P:peptidoglycan turnover"/>
    <property type="evidence" value="ECO:0007669"/>
    <property type="project" value="UniProtKB-UniRule"/>
</dbReference>
<comment type="similarity">
    <text evidence="1">Belongs to the anhydro-N-acetylmuramic acid kinase family.</text>
</comment>
<dbReference type="InterPro" id="IPR005338">
    <property type="entry name" value="Anhydro_N_Ac-Mur_kinase"/>
</dbReference>
<gene>
    <name evidence="1" type="primary">anmK</name>
    <name evidence="2" type="ORF">BROFUL_01199</name>
</gene>
<proteinExistence type="inferred from homology"/>
<dbReference type="AlphaFoldDB" id="A0A0M2UVI9"/>
<protein>
    <recommendedName>
        <fullName evidence="1">Anhydro-N-acetylmuramic acid kinase</fullName>
        <ecNumber evidence="1">2.7.1.170</ecNumber>
    </recommendedName>
    <alternativeName>
        <fullName evidence="1">AnhMurNAc kinase</fullName>
    </alternativeName>
</protein>
<dbReference type="EC" id="2.7.1.170" evidence="1"/>
<dbReference type="UniPathway" id="UPA00343"/>
<evidence type="ECO:0000313" key="3">
    <source>
        <dbReference type="Proteomes" id="UP000034954"/>
    </source>
</evidence>
<dbReference type="GO" id="GO:0097175">
    <property type="term" value="P:1,6-anhydro-N-acetyl-beta-muramic acid catabolic process"/>
    <property type="evidence" value="ECO:0007669"/>
    <property type="project" value="UniProtKB-UniRule"/>
</dbReference>
<dbReference type="GO" id="GO:0016301">
    <property type="term" value="F:kinase activity"/>
    <property type="evidence" value="ECO:0007669"/>
    <property type="project" value="UniProtKB-KW"/>
</dbReference>
<dbReference type="InterPro" id="IPR043129">
    <property type="entry name" value="ATPase_NBD"/>
</dbReference>
<feature type="binding site" evidence="1">
    <location>
        <begin position="26"/>
        <end position="33"/>
    </location>
    <ligand>
        <name>ATP</name>
        <dbReference type="ChEBI" id="CHEBI:30616"/>
    </ligand>
</feature>
<comment type="function">
    <text evidence="1">Catalyzes the specific phosphorylation of 1,6-anhydro-N-acetylmuramic acid (anhMurNAc) with the simultaneous cleavage of the 1,6-anhydro ring, generating MurNAc-6-P. Is required for the utilization of anhMurNAc either imported from the medium or derived from its own cell wall murein, and thus plays a role in cell wall recycling.</text>
</comment>
<dbReference type="PANTHER" id="PTHR30605:SF0">
    <property type="entry name" value="ANHYDRO-N-ACETYLMURAMIC ACID KINASE"/>
    <property type="match status" value="1"/>
</dbReference>
<reference evidence="2 3" key="1">
    <citation type="journal article" date="2013" name="BMC Microbiol.">
        <title>Identification of the type II cytochrome c maturation pathway in anammox bacteria by comparative genomics.</title>
        <authorList>
            <person name="Ferousi C."/>
            <person name="Speth D.R."/>
            <person name="Reimann J."/>
            <person name="Op den Camp H.J."/>
            <person name="Allen J.W."/>
            <person name="Keltjens J.T."/>
            <person name="Jetten M.S."/>
        </authorList>
    </citation>
    <scope>NUCLEOTIDE SEQUENCE [LARGE SCALE GENOMIC DNA]</scope>
    <source>
        <strain evidence="2">RU1</strain>
    </source>
</reference>
<comment type="pathway">
    <text evidence="1">Cell wall biogenesis; peptidoglycan recycling.</text>
</comment>
<dbReference type="GO" id="GO:0006040">
    <property type="term" value="P:amino sugar metabolic process"/>
    <property type="evidence" value="ECO:0007669"/>
    <property type="project" value="InterPro"/>
</dbReference>
<keyword evidence="1" id="KW-0808">Transferase</keyword>
<comment type="catalytic activity">
    <reaction evidence="1">
        <text>1,6-anhydro-N-acetyl-beta-muramate + ATP + H2O = N-acetyl-D-muramate 6-phosphate + ADP + H(+)</text>
        <dbReference type="Rhea" id="RHEA:24952"/>
        <dbReference type="ChEBI" id="CHEBI:15377"/>
        <dbReference type="ChEBI" id="CHEBI:15378"/>
        <dbReference type="ChEBI" id="CHEBI:30616"/>
        <dbReference type="ChEBI" id="CHEBI:58690"/>
        <dbReference type="ChEBI" id="CHEBI:58722"/>
        <dbReference type="ChEBI" id="CHEBI:456216"/>
        <dbReference type="EC" id="2.7.1.170"/>
    </reaction>
</comment>